<dbReference type="Pfam" id="PF08238">
    <property type="entry name" value="Sel1"/>
    <property type="match status" value="5"/>
</dbReference>
<dbReference type="InterPro" id="IPR006597">
    <property type="entry name" value="Sel1-like"/>
</dbReference>
<feature type="signal peptide" evidence="1">
    <location>
        <begin position="1"/>
        <end position="23"/>
    </location>
</feature>
<dbReference type="InterPro" id="IPR011990">
    <property type="entry name" value="TPR-like_helical_dom_sf"/>
</dbReference>
<protein>
    <submittedName>
        <fullName evidence="2">T9SS type A sorting domain-containing protein</fullName>
    </submittedName>
</protein>
<name>A0ABT4UNV5_9BACT</name>
<dbReference type="PANTHER" id="PTHR11102">
    <property type="entry name" value="SEL-1-LIKE PROTEIN"/>
    <property type="match status" value="1"/>
</dbReference>
<dbReference type="Gene3D" id="1.25.40.10">
    <property type="entry name" value="Tetratricopeptide repeat domain"/>
    <property type="match status" value="2"/>
</dbReference>
<evidence type="ECO:0000313" key="3">
    <source>
        <dbReference type="Proteomes" id="UP001210231"/>
    </source>
</evidence>
<dbReference type="SMART" id="SM00671">
    <property type="entry name" value="SEL1"/>
    <property type="match status" value="5"/>
</dbReference>
<dbReference type="Proteomes" id="UP001210231">
    <property type="component" value="Unassembled WGS sequence"/>
</dbReference>
<dbReference type="EMBL" id="JAQGEF010000032">
    <property type="protein sequence ID" value="MDA3616524.1"/>
    <property type="molecule type" value="Genomic_DNA"/>
</dbReference>
<dbReference type="InterPro" id="IPR026444">
    <property type="entry name" value="Secre_tail"/>
</dbReference>
<comment type="caution">
    <text evidence="2">The sequence shown here is derived from an EMBL/GenBank/DDBJ whole genome shotgun (WGS) entry which is preliminary data.</text>
</comment>
<feature type="chain" id="PRO_5046154469" evidence="1">
    <location>
        <begin position="24"/>
        <end position="490"/>
    </location>
</feature>
<sequence length="490" mass="55397">MTRVRVKTSFLCLFTFGAILLNAQNNKNNTSGNQYLQAQQYATGIGAARDISKAVELYTGSAAENNTQAMIALGLLYQQGIQVKMDIPLAVDWFTKAAKQGDPQGWYQLGLLYKDARDKETRNFQKAYRYFRQAATAGSNDAVYALGYMHYKGIGVPQNYSEAVARFNKAANLPGSMYYLGLCYRNGYGVQKNETIARQWLQKALDHKFLAARQELDAPLPENSNQAAITEAQNIRQNVRRHFNTYNQYRKINHNVEAALIEGTYKGSIIRYDWSGQFALSITPLELEIKADSTGKITGTWKEADSLVLPLNASLTSDNLVFQKMDYLKKDHYNQRKPLKYQFETATLDWVVQNNQLYISGTVQMFSPRRNEPEKPLFVSLQKTSPPHQSLNNTTLNSITKQPLLKDAVHAYPNPFEDIINLHFTLAAPAKVHTSVSTIDGKVLYEHPAEPLSEGRYRLQVKPAQTLTPGIYLLTFRANEQTKVIKVIKK</sequence>
<proteinExistence type="predicted"/>
<accession>A0ABT4UNV5</accession>
<reference evidence="2 3" key="1">
    <citation type="submission" date="2022-12" db="EMBL/GenBank/DDBJ databases">
        <title>Chitinophagaceae gen. sp. nov., a new member of the family Chitinophagaceae, isolated from soil in a chemical factory.</title>
        <authorList>
            <person name="Ke Z."/>
        </authorList>
    </citation>
    <scope>NUCLEOTIDE SEQUENCE [LARGE SCALE GENOMIC DNA]</scope>
    <source>
        <strain evidence="2 3">LY-5</strain>
    </source>
</reference>
<dbReference type="RefSeq" id="WP_407032854.1">
    <property type="nucleotide sequence ID" value="NZ_JAQGEF010000032.1"/>
</dbReference>
<organism evidence="2 3">
    <name type="scientific">Polluticaenibacter yanchengensis</name>
    <dbReference type="NCBI Taxonomy" id="3014562"/>
    <lineage>
        <taxon>Bacteria</taxon>
        <taxon>Pseudomonadati</taxon>
        <taxon>Bacteroidota</taxon>
        <taxon>Chitinophagia</taxon>
        <taxon>Chitinophagales</taxon>
        <taxon>Chitinophagaceae</taxon>
        <taxon>Polluticaenibacter</taxon>
    </lineage>
</organism>
<dbReference type="InterPro" id="IPR050767">
    <property type="entry name" value="Sel1_AlgK"/>
</dbReference>
<gene>
    <name evidence="2" type="ORF">O3P16_17060</name>
</gene>
<evidence type="ECO:0000313" key="2">
    <source>
        <dbReference type="EMBL" id="MDA3616524.1"/>
    </source>
</evidence>
<keyword evidence="3" id="KW-1185">Reference proteome</keyword>
<dbReference type="PANTHER" id="PTHR11102:SF160">
    <property type="entry name" value="ERAD-ASSOCIATED E3 UBIQUITIN-PROTEIN LIGASE COMPONENT HRD3"/>
    <property type="match status" value="1"/>
</dbReference>
<dbReference type="SUPFAM" id="SSF81901">
    <property type="entry name" value="HCP-like"/>
    <property type="match status" value="2"/>
</dbReference>
<keyword evidence="1" id="KW-0732">Signal</keyword>
<dbReference type="NCBIfam" id="TIGR04183">
    <property type="entry name" value="Por_Secre_tail"/>
    <property type="match status" value="1"/>
</dbReference>
<evidence type="ECO:0000256" key="1">
    <source>
        <dbReference type="SAM" id="SignalP"/>
    </source>
</evidence>